<accession>A0ABR8R9W3</accession>
<keyword evidence="2" id="KW-1185">Reference proteome</keyword>
<sequence>MALSNTNDSNKFPYEVTTEVMDERAMIEHAFKSIRSFKKLGFIKPVDKLDSTLLTYDPSKDVLKYQETFYLSTGYKYLSFSSLLNYSKEDYENYIQSLENLRRLSHESMEIEIGNNEDASFTTLLGLDGNELYHIDFLKEGFSNDVVDAVGLSLKPVEEGVFERFYDTLLKDMDKIKFPTMDKGYEVKSIISKWKTDHIGPELIIEYENFQNKTFLYTIRDSDLVIDAYDEKSKFLLKNGAEVNLYVSAYKDDFLAYTWFDGIHFYEITIDTQKNQLKKEEIYKIIESSLQDKSTFSDLSLFKPLNNFPILTEKDKQLREIIQKEN</sequence>
<dbReference type="Proteomes" id="UP000640786">
    <property type="component" value="Unassembled WGS sequence"/>
</dbReference>
<reference evidence="1 2" key="1">
    <citation type="submission" date="2020-08" db="EMBL/GenBank/DDBJ databases">
        <title>A Genomic Blueprint of the Chicken Gut Microbiome.</title>
        <authorList>
            <person name="Gilroy R."/>
            <person name="Ravi A."/>
            <person name="Getino M."/>
            <person name="Pursley I."/>
            <person name="Horton D.L."/>
            <person name="Alikhan N.-F."/>
            <person name="Baker D."/>
            <person name="Gharbi K."/>
            <person name="Hall N."/>
            <person name="Watson M."/>
            <person name="Adriaenssens E.M."/>
            <person name="Foster-Nyarko E."/>
            <person name="Jarju S."/>
            <person name="Secka A."/>
            <person name="Antonio M."/>
            <person name="Oren A."/>
            <person name="Chaudhuri R."/>
            <person name="La Ragione R.M."/>
            <person name="Hildebrand F."/>
            <person name="Pallen M.J."/>
        </authorList>
    </citation>
    <scope>NUCLEOTIDE SEQUENCE [LARGE SCALE GENOMIC DNA]</scope>
    <source>
        <strain evidence="1 2">Sa2BUA9</strain>
    </source>
</reference>
<gene>
    <name evidence="1" type="ORF">H9650_10750</name>
</gene>
<comment type="caution">
    <text evidence="1">The sequence shown here is derived from an EMBL/GenBank/DDBJ whole genome shotgun (WGS) entry which is preliminary data.</text>
</comment>
<evidence type="ECO:0000313" key="1">
    <source>
        <dbReference type="EMBL" id="MBD7944595.1"/>
    </source>
</evidence>
<proteinExistence type="predicted"/>
<dbReference type="RefSeq" id="WP_191697183.1">
    <property type="nucleotide sequence ID" value="NZ_JACSQO010000004.1"/>
</dbReference>
<protein>
    <submittedName>
        <fullName evidence="1">Uncharacterized protein</fullName>
    </submittedName>
</protein>
<name>A0ABR8R9W3_9BACI</name>
<dbReference type="EMBL" id="JACSQO010000004">
    <property type="protein sequence ID" value="MBD7944595.1"/>
    <property type="molecule type" value="Genomic_DNA"/>
</dbReference>
<organism evidence="1 2">
    <name type="scientific">Psychrobacillus faecigallinarum</name>
    <dbReference type="NCBI Taxonomy" id="2762235"/>
    <lineage>
        <taxon>Bacteria</taxon>
        <taxon>Bacillati</taxon>
        <taxon>Bacillota</taxon>
        <taxon>Bacilli</taxon>
        <taxon>Bacillales</taxon>
        <taxon>Bacillaceae</taxon>
        <taxon>Psychrobacillus</taxon>
    </lineage>
</organism>
<evidence type="ECO:0000313" key="2">
    <source>
        <dbReference type="Proteomes" id="UP000640786"/>
    </source>
</evidence>